<sequence length="896" mass="101416">VDKKFQQKALKQTKQKKYKSAEFLMVKGDREVTEGIGNPAFNTSSPDLSAHQTSKEKVIRHDVLNHTLAAHQQKCRLPACAEPKGNEYSRNYFDPLMEEEINPRQCRMEVSREDERTKEETSDSESHVSSGKIQGTNREAPEARPAVNQECERHAQRDIILLASPLVEQVSMKMYLSHKTICVLAKVQDSGPVTCALRILVCSCAEACKEGAQAQLPCQRLKIYIKCIRSLKDKVPQGSYFLRVSLLDRPGSGVLQEWQTGQTKARTRAVRHGGHFYEVGLCWQESLSVVLPQRKAVIMGWTFLFELVLHRGKYTYPDQVVGWAVFPVCDNNFHVVEGKFKCLLLRGHYDQKLASFRKIEDLICHDLDHWLCNLYFQVNKLPLPPDDQKSHAQLSPELPGKMVRMEEEKLGADNTACGLDEDAQEKTGVLMDNVLHSSQGSLCNKIEPCPRDCDLHLLKEVHGLDSEGHHCSSHSVKKESPVCRPGELEDFPQDSSYLEELEKHRYSVCCSSSAAVTRGSGSGELFKHLYFAWVSFSSGLELAQWKSQGFWYLILLMTSLWFLRLYLHYLGQWLFLQAISTPVTKFHFHPHTVDLCYPTSSLLAGEELAVIVVGPLMLNAVIFLLLLIRWGCQLLFSSSLDALSKLIITMGLWTVLDPLAVFIVDIFLGRFTRSEEAPTADAAKLYWLFVNIQQPPILGAVITVGVYVLLSIITSLIVYLYCLRLNNDSWILDVLQRIHSEETKFFIPHDLEISNQELSSIVKRAEQWRGLNGERRKVAVYDYICSSHGTKSSVSSCDLRHPISASALGPGEVISHVSVYNVYPSGFQELHRHFLRLPDGTIVEVFGDISALTFVPCDVVMAIEEHIREVDTVQRETAAAHEEEWKGTKDRRCPFR</sequence>
<feature type="transmembrane region" description="Helical" evidence="2">
    <location>
        <begin position="550"/>
        <end position="567"/>
    </location>
</feature>
<dbReference type="GeneTree" id="ENSGT00940000163681"/>
<feature type="region of interest" description="Disordered" evidence="1">
    <location>
        <begin position="108"/>
        <end position="143"/>
    </location>
</feature>
<keyword evidence="2" id="KW-1133">Transmembrane helix</keyword>
<accession>A0A8C5KWP1</accession>
<dbReference type="Proteomes" id="UP000694385">
    <property type="component" value="Unassembled WGS sequence"/>
</dbReference>
<dbReference type="PANTHER" id="PTHR33862:SF3">
    <property type="entry name" value="OROFACIAL CLEFT 1 CANDIDATE GENE 1 PROTEIN"/>
    <property type="match status" value="1"/>
</dbReference>
<keyword evidence="2" id="KW-0472">Membrane</keyword>
<evidence type="ECO:0000256" key="2">
    <source>
        <dbReference type="SAM" id="Phobius"/>
    </source>
</evidence>
<protein>
    <submittedName>
        <fullName evidence="3">Orofacial cleft 1 candidate 1</fullName>
    </submittedName>
</protein>
<dbReference type="InterPro" id="IPR031390">
    <property type="entry name" value="OFCC1"/>
</dbReference>
<dbReference type="PANTHER" id="PTHR33862">
    <property type="entry name" value="OROFACIAL CLEFT 1 CANDIDATE GENE 1 PROTEIN"/>
    <property type="match status" value="1"/>
</dbReference>
<feature type="transmembrane region" description="Helical" evidence="2">
    <location>
        <begin position="697"/>
        <end position="722"/>
    </location>
</feature>
<name>A0A8C5KWP1_JACJA</name>
<proteinExistence type="predicted"/>
<keyword evidence="2" id="KW-0812">Transmembrane</keyword>
<dbReference type="OMA" id="EVCVCCL"/>
<dbReference type="Pfam" id="PF15680">
    <property type="entry name" value="OFCC1"/>
    <property type="match status" value="1"/>
</dbReference>
<evidence type="ECO:0000313" key="3">
    <source>
        <dbReference type="Ensembl" id="ENSJJAP00000014692.1"/>
    </source>
</evidence>
<dbReference type="Ensembl" id="ENSJJAT00000021195.1">
    <property type="protein sequence ID" value="ENSJJAP00000014692.1"/>
    <property type="gene ID" value="ENSJJAG00000017086.1"/>
</dbReference>
<feature type="transmembrane region" description="Helical" evidence="2">
    <location>
        <begin position="642"/>
        <end position="668"/>
    </location>
</feature>
<evidence type="ECO:0000256" key="1">
    <source>
        <dbReference type="SAM" id="MobiDB-lite"/>
    </source>
</evidence>
<keyword evidence="4" id="KW-1185">Reference proteome</keyword>
<evidence type="ECO:0000313" key="4">
    <source>
        <dbReference type="Proteomes" id="UP000694385"/>
    </source>
</evidence>
<feature type="compositionally biased region" description="Polar residues" evidence="1">
    <location>
        <begin position="40"/>
        <end position="52"/>
    </location>
</feature>
<feature type="compositionally biased region" description="Polar residues" evidence="1">
    <location>
        <begin position="127"/>
        <end position="137"/>
    </location>
</feature>
<organism evidence="3 4">
    <name type="scientific">Jaculus jaculus</name>
    <name type="common">Lesser Egyptian jerboa</name>
    <dbReference type="NCBI Taxonomy" id="51337"/>
    <lineage>
        <taxon>Eukaryota</taxon>
        <taxon>Metazoa</taxon>
        <taxon>Chordata</taxon>
        <taxon>Craniata</taxon>
        <taxon>Vertebrata</taxon>
        <taxon>Euteleostomi</taxon>
        <taxon>Mammalia</taxon>
        <taxon>Eutheria</taxon>
        <taxon>Euarchontoglires</taxon>
        <taxon>Glires</taxon>
        <taxon>Rodentia</taxon>
        <taxon>Myomorpha</taxon>
        <taxon>Dipodoidea</taxon>
        <taxon>Dipodidae</taxon>
        <taxon>Dipodinae</taxon>
        <taxon>Jaculus</taxon>
    </lineage>
</organism>
<feature type="transmembrane region" description="Helical" evidence="2">
    <location>
        <begin position="608"/>
        <end position="630"/>
    </location>
</feature>
<feature type="region of interest" description="Disordered" evidence="1">
    <location>
        <begin position="34"/>
        <end position="53"/>
    </location>
</feature>
<feature type="compositionally biased region" description="Basic and acidic residues" evidence="1">
    <location>
        <begin position="108"/>
        <end position="126"/>
    </location>
</feature>
<reference evidence="3" key="1">
    <citation type="submission" date="2025-08" db="UniProtKB">
        <authorList>
            <consortium name="Ensembl"/>
        </authorList>
    </citation>
    <scope>IDENTIFICATION</scope>
</reference>
<dbReference type="AlphaFoldDB" id="A0A8C5KWP1"/>
<reference evidence="3" key="2">
    <citation type="submission" date="2025-09" db="UniProtKB">
        <authorList>
            <consortium name="Ensembl"/>
        </authorList>
    </citation>
    <scope>IDENTIFICATION</scope>
</reference>